<sequence>MKYIKTIMFVLIAGLVLTACAPKADVFVQASGDVVLTLDIQTGKTIDALLENAAQFTEEEKAKSPSIFNTEEIKQQLESKGIKVLNMTTNSIAGINAKIKIMNKDMDSESSFVKTDMKAGLLSLSIGPDNIKEFVNLLSEDDREYIELLMAPAITGEPIGTAEYEELIKAAYGDKLASDLKKSKFHVSITCPKKIKSIKITPFGYSSKDGNKGTVDIPLSELLCVRDPIFVEVKF</sequence>
<feature type="chain" id="PRO_5002393537" description="Lipoprotein" evidence="1">
    <location>
        <begin position="22"/>
        <end position="235"/>
    </location>
</feature>
<dbReference type="PROSITE" id="PS51257">
    <property type="entry name" value="PROKAR_LIPOPROTEIN"/>
    <property type="match status" value="1"/>
</dbReference>
<dbReference type="RefSeq" id="WP_002683761.1">
    <property type="nucleotide sequence ID" value="NZ_CM001795.1"/>
</dbReference>
<accession>A0A0E2E7I7</accession>
<evidence type="ECO:0000313" key="2">
    <source>
        <dbReference type="EMBL" id="EMB34732.1"/>
    </source>
</evidence>
<proteinExistence type="predicted"/>
<name>A0A0E2E7I7_TREDN</name>
<gene>
    <name evidence="2" type="ORF">HMPREF9726_00870</name>
</gene>
<evidence type="ECO:0008006" key="3">
    <source>
        <dbReference type="Google" id="ProtNLM"/>
    </source>
</evidence>
<dbReference type="PATRIC" id="fig|999432.5.peg.903"/>
<dbReference type="AlphaFoldDB" id="A0A0E2E7I7"/>
<evidence type="ECO:0000256" key="1">
    <source>
        <dbReference type="SAM" id="SignalP"/>
    </source>
</evidence>
<reference evidence="2" key="1">
    <citation type="submission" date="2012-01" db="EMBL/GenBank/DDBJ databases">
        <title>The Genome Sequence of Treponema denticola H-22.</title>
        <authorList>
            <consortium name="The Broad Institute Genome Sequencing Platform"/>
            <person name="Earl A."/>
            <person name="Ward D."/>
            <person name="Feldgarden M."/>
            <person name="Gevers D."/>
            <person name="Blanton J.M."/>
            <person name="Fenno C.J."/>
            <person name="Baranova O.V."/>
            <person name="Mathney J."/>
            <person name="Dewhirst F.E."/>
            <person name="Izard J."/>
            <person name="Young S.K."/>
            <person name="Zeng Q."/>
            <person name="Gargeya S."/>
            <person name="Fitzgerald M."/>
            <person name="Haas B."/>
            <person name="Abouelleil A."/>
            <person name="Alvarado L."/>
            <person name="Arachchi H.M."/>
            <person name="Berlin A."/>
            <person name="Chapman S.B."/>
            <person name="Gearin G."/>
            <person name="Goldberg J."/>
            <person name="Griggs A."/>
            <person name="Gujja S."/>
            <person name="Hansen M."/>
            <person name="Heiman D."/>
            <person name="Howarth C."/>
            <person name="Larimer J."/>
            <person name="Lui A."/>
            <person name="MacDonald P.J.P."/>
            <person name="McCowen C."/>
            <person name="Montmayeur A."/>
            <person name="Murphy C."/>
            <person name="Neiman D."/>
            <person name="Pearson M."/>
            <person name="Priest M."/>
            <person name="Roberts A."/>
            <person name="Saif S."/>
            <person name="Shea T."/>
            <person name="Sisk P."/>
            <person name="Stolte C."/>
            <person name="Sykes S."/>
            <person name="Wortman J."/>
            <person name="Nusbaum C."/>
            <person name="Birren B."/>
        </authorList>
    </citation>
    <scope>NUCLEOTIDE SEQUENCE [LARGE SCALE GENOMIC DNA]</scope>
    <source>
        <strain evidence="2">H-22</strain>
    </source>
</reference>
<feature type="signal peptide" evidence="1">
    <location>
        <begin position="1"/>
        <end position="21"/>
    </location>
</feature>
<comment type="caution">
    <text evidence="2">The sequence shown here is derived from an EMBL/GenBank/DDBJ whole genome shotgun (WGS) entry which is preliminary data.</text>
</comment>
<organism evidence="2">
    <name type="scientific">Treponema denticola H-22</name>
    <dbReference type="NCBI Taxonomy" id="999432"/>
    <lineage>
        <taxon>Bacteria</taxon>
        <taxon>Pseudomonadati</taxon>
        <taxon>Spirochaetota</taxon>
        <taxon>Spirochaetia</taxon>
        <taxon>Spirochaetales</taxon>
        <taxon>Treponemataceae</taxon>
        <taxon>Treponema</taxon>
    </lineage>
</organism>
<dbReference type="EMBL" id="AGDV01000008">
    <property type="protein sequence ID" value="EMB34732.1"/>
    <property type="molecule type" value="Genomic_DNA"/>
</dbReference>
<dbReference type="Proteomes" id="UP000011705">
    <property type="component" value="Chromosome"/>
</dbReference>
<dbReference type="HOGENOM" id="CLU_093869_0_0_12"/>
<keyword evidence="1" id="KW-0732">Signal</keyword>
<protein>
    <recommendedName>
        <fullName evidence="3">Lipoprotein</fullName>
    </recommendedName>
</protein>